<reference evidence="2" key="1">
    <citation type="journal article" date="2014" name="Front. Microbiol.">
        <title>High frequency of phylogenetically diverse reductive dehalogenase-homologous genes in deep subseafloor sedimentary metagenomes.</title>
        <authorList>
            <person name="Kawai M."/>
            <person name="Futagami T."/>
            <person name="Toyoda A."/>
            <person name="Takaki Y."/>
            <person name="Nishi S."/>
            <person name="Hori S."/>
            <person name="Arai W."/>
            <person name="Tsubouchi T."/>
            <person name="Morono Y."/>
            <person name="Uchiyama I."/>
            <person name="Ito T."/>
            <person name="Fujiyama A."/>
            <person name="Inagaki F."/>
            <person name="Takami H."/>
        </authorList>
    </citation>
    <scope>NUCLEOTIDE SEQUENCE</scope>
    <source>
        <strain evidence="2">Expedition CK06-06</strain>
    </source>
</reference>
<gene>
    <name evidence="2" type="ORF">S01H1_44789</name>
</gene>
<feature type="transmembrane region" description="Helical" evidence="1">
    <location>
        <begin position="86"/>
        <end position="111"/>
    </location>
</feature>
<evidence type="ECO:0000313" key="2">
    <source>
        <dbReference type="EMBL" id="GAG10207.1"/>
    </source>
</evidence>
<feature type="non-terminal residue" evidence="2">
    <location>
        <position position="264"/>
    </location>
</feature>
<protein>
    <submittedName>
        <fullName evidence="2">Uncharacterized protein</fullName>
    </submittedName>
</protein>
<sequence>LYDQAQEASIRSWALATRVYDDIEKTQKDVLYGVLFYIALFVPFAFCMERLLFSFANIYKRIIAFLVILILLIALIYNVHPAFRLAYSPMVVILAFFIMGLSFMVTLIIFFRFEGEMTRLQTRAKLIQSEELGRWKAFVAAFMLGVSNLRRRRLRTALTCATLIILTFTIMSFTAVKSMRRHARLMYEPTAPYTGFLLKNVNWRDLPPQALEFITNNFAQKGISVPRVWLEDQDKTRSLRIPVYHNGRSFEAQGLVGLSHLEPR</sequence>
<feature type="transmembrane region" description="Helical" evidence="1">
    <location>
        <begin position="62"/>
        <end position="80"/>
    </location>
</feature>
<name>X0VG58_9ZZZZ</name>
<evidence type="ECO:0000256" key="1">
    <source>
        <dbReference type="SAM" id="Phobius"/>
    </source>
</evidence>
<feature type="transmembrane region" description="Helical" evidence="1">
    <location>
        <begin position="156"/>
        <end position="176"/>
    </location>
</feature>
<dbReference type="EMBL" id="BARS01028585">
    <property type="protein sequence ID" value="GAG10207.1"/>
    <property type="molecule type" value="Genomic_DNA"/>
</dbReference>
<keyword evidence="1" id="KW-1133">Transmembrane helix</keyword>
<feature type="non-terminal residue" evidence="2">
    <location>
        <position position="1"/>
    </location>
</feature>
<proteinExistence type="predicted"/>
<accession>X0VG58</accession>
<feature type="transmembrane region" description="Helical" evidence="1">
    <location>
        <begin position="30"/>
        <end position="53"/>
    </location>
</feature>
<comment type="caution">
    <text evidence="2">The sequence shown here is derived from an EMBL/GenBank/DDBJ whole genome shotgun (WGS) entry which is preliminary data.</text>
</comment>
<dbReference type="AlphaFoldDB" id="X0VG58"/>
<organism evidence="2">
    <name type="scientific">marine sediment metagenome</name>
    <dbReference type="NCBI Taxonomy" id="412755"/>
    <lineage>
        <taxon>unclassified sequences</taxon>
        <taxon>metagenomes</taxon>
        <taxon>ecological metagenomes</taxon>
    </lineage>
</organism>
<keyword evidence="1" id="KW-0812">Transmembrane</keyword>
<keyword evidence="1" id="KW-0472">Membrane</keyword>